<dbReference type="Pfam" id="PF12625">
    <property type="entry name" value="Arabinose_bd"/>
    <property type="match status" value="1"/>
</dbReference>
<dbReference type="AlphaFoldDB" id="A0A975A2M1"/>
<dbReference type="EMBL" id="CP070608">
    <property type="protein sequence ID" value="QSE98682.1"/>
    <property type="molecule type" value="Genomic_DNA"/>
</dbReference>
<dbReference type="RefSeq" id="WP_205723196.1">
    <property type="nucleotide sequence ID" value="NZ_CP070608.1"/>
</dbReference>
<reference evidence="3" key="1">
    <citation type="submission" date="2021-02" db="EMBL/GenBank/DDBJ databases">
        <title>Fulvivirga sp. S481 isolated from sea water.</title>
        <authorList>
            <person name="Bae S.S."/>
            <person name="Baek K."/>
        </authorList>
    </citation>
    <scope>NUCLEOTIDE SEQUENCE</scope>
    <source>
        <strain evidence="3">S481</strain>
    </source>
</reference>
<dbReference type="KEGG" id="fuv:JR347_06275"/>
<dbReference type="Proteomes" id="UP000662783">
    <property type="component" value="Chromosome"/>
</dbReference>
<gene>
    <name evidence="3" type="ORF">JR347_06275</name>
</gene>
<evidence type="ECO:0000313" key="3">
    <source>
        <dbReference type="EMBL" id="QSE98682.1"/>
    </source>
</evidence>
<accession>A0A975A2M1</accession>
<dbReference type="GO" id="GO:0000976">
    <property type="term" value="F:transcription cis-regulatory region binding"/>
    <property type="evidence" value="ECO:0007669"/>
    <property type="project" value="TreeGrafter"/>
</dbReference>
<feature type="domain" description="HTH-type transcriptional regulator AraC-type N-terminal" evidence="2">
    <location>
        <begin position="35"/>
        <end position="194"/>
    </location>
</feature>
<name>A0A975A2M1_9BACT</name>
<dbReference type="GO" id="GO:0003700">
    <property type="term" value="F:DNA-binding transcription factor activity"/>
    <property type="evidence" value="ECO:0007669"/>
    <property type="project" value="TreeGrafter"/>
</dbReference>
<dbReference type="PANTHER" id="PTHR47894:SF1">
    <property type="entry name" value="HTH-TYPE TRANSCRIPTIONAL REGULATOR VQSM"/>
    <property type="match status" value="1"/>
</dbReference>
<dbReference type="PANTHER" id="PTHR47894">
    <property type="entry name" value="HTH-TYPE TRANSCRIPTIONAL REGULATOR GADX"/>
    <property type="match status" value="1"/>
</dbReference>
<keyword evidence="1" id="KW-0238">DNA-binding</keyword>
<evidence type="ECO:0000313" key="4">
    <source>
        <dbReference type="Proteomes" id="UP000662783"/>
    </source>
</evidence>
<proteinExistence type="predicted"/>
<keyword evidence="4" id="KW-1185">Reference proteome</keyword>
<protein>
    <submittedName>
        <fullName evidence="3">AraC family transcriptional regulator ligand-binding domain-containing protein</fullName>
    </submittedName>
</protein>
<dbReference type="GO" id="GO:0005829">
    <property type="term" value="C:cytosol"/>
    <property type="evidence" value="ECO:0007669"/>
    <property type="project" value="TreeGrafter"/>
</dbReference>
<organism evidence="3 4">
    <name type="scientific">Fulvivirga lutea</name>
    <dbReference type="NCBI Taxonomy" id="2810512"/>
    <lineage>
        <taxon>Bacteria</taxon>
        <taxon>Pseudomonadati</taxon>
        <taxon>Bacteroidota</taxon>
        <taxon>Cytophagia</taxon>
        <taxon>Cytophagales</taxon>
        <taxon>Fulvivirgaceae</taxon>
        <taxon>Fulvivirga</taxon>
    </lineage>
</organism>
<sequence length="318" mass="36684">MKISAPYMHNLLVYASYQNIDVVVFSEKMKNLNIDLLDHEAYVDAEDYLAAFKHVINRSDKEYIGLNFGSFLNLGALGLILEISLNTSSIEQAVLILQNYLKYKFPIVSLKTVESNGSYYLRLESNIEDHSLRSQILDMVIAIMFRELQLMLPDGFEPMISLPHKNRKVFEEILNGKTQYHDHHQLSMPAELLSTEINSTRVKEIELLLPKFLSMLNSNAYHSNQFAYQIRNIALNMCSPEIPNFKQVQEQMPYSRRTIQRMLTKEGSSFRSITNTIKKELATYLINEKHLKTKDVAFILGYSDSSAYLHAAKSWKVN</sequence>
<dbReference type="Gene3D" id="1.10.10.60">
    <property type="entry name" value="Homeodomain-like"/>
    <property type="match status" value="1"/>
</dbReference>
<evidence type="ECO:0000259" key="2">
    <source>
        <dbReference type="Pfam" id="PF12625"/>
    </source>
</evidence>
<evidence type="ECO:0000256" key="1">
    <source>
        <dbReference type="ARBA" id="ARBA00023125"/>
    </source>
</evidence>
<dbReference type="InterPro" id="IPR032687">
    <property type="entry name" value="AraC-type_N"/>
</dbReference>